<dbReference type="PANTHER" id="PTHR43673:SF10">
    <property type="entry name" value="NADH DEHYDROGENASE_NAD(P)H NITROREDUCTASE XCC3605-RELATED"/>
    <property type="match status" value="1"/>
</dbReference>
<keyword evidence="2" id="KW-0560">Oxidoreductase</keyword>
<protein>
    <submittedName>
        <fullName evidence="4">Nitroreductase</fullName>
    </submittedName>
</protein>
<dbReference type="RefSeq" id="WP_163066779.1">
    <property type="nucleotide sequence ID" value="NZ_CP048649.1"/>
</dbReference>
<dbReference type="SUPFAM" id="SSF55469">
    <property type="entry name" value="FMN-dependent nitroreductase-like"/>
    <property type="match status" value="1"/>
</dbReference>
<evidence type="ECO:0000259" key="3">
    <source>
        <dbReference type="Pfam" id="PF00881"/>
    </source>
</evidence>
<dbReference type="InterPro" id="IPR000415">
    <property type="entry name" value="Nitroreductase-like"/>
</dbReference>
<dbReference type="KEGG" id="abut:Ami103574_09425"/>
<dbReference type="Gene3D" id="3.40.109.10">
    <property type="entry name" value="NADH Oxidase"/>
    <property type="match status" value="1"/>
</dbReference>
<dbReference type="Proteomes" id="UP000466848">
    <property type="component" value="Chromosome"/>
</dbReference>
<evidence type="ECO:0000256" key="2">
    <source>
        <dbReference type="ARBA" id="ARBA00023002"/>
    </source>
</evidence>
<sequence>METISCIKGRRSIRRFEDRKIPRERLEEIVEAASYAPSWKNTQITRYVIVEDPAVKKTLAEECALGFEFNTKTMLHAPALVLVTMVEGRSGFERDGSFSTPKGDRWQMFDAGVAAQTFCLAAYDKGLGSVILGIFDDEKVGAAASIPEGQRVAAILAVGYPQTTPPEAPARKSVAELLSYR</sequence>
<feature type="domain" description="Nitroreductase" evidence="3">
    <location>
        <begin position="7"/>
        <end position="160"/>
    </location>
</feature>
<reference evidence="4 5" key="1">
    <citation type="submission" date="2020-02" db="EMBL/GenBank/DDBJ databases">
        <authorList>
            <person name="Kim Y.B."/>
            <person name="Roh S.W."/>
        </authorList>
    </citation>
    <scope>NUCLEOTIDE SEQUENCE [LARGE SCALE GENOMIC DNA]</scope>
    <source>
        <strain evidence="4 5">DSM 103574</strain>
    </source>
</reference>
<evidence type="ECO:0000256" key="1">
    <source>
        <dbReference type="ARBA" id="ARBA00007118"/>
    </source>
</evidence>
<name>A0A858BZL3_9FIRM</name>
<evidence type="ECO:0000313" key="5">
    <source>
        <dbReference type="Proteomes" id="UP000466848"/>
    </source>
</evidence>
<comment type="similarity">
    <text evidence="1">Belongs to the nitroreductase family.</text>
</comment>
<accession>A0A858BZL3</accession>
<dbReference type="AlphaFoldDB" id="A0A858BZL3"/>
<dbReference type="Pfam" id="PF00881">
    <property type="entry name" value="Nitroreductase"/>
    <property type="match status" value="1"/>
</dbReference>
<keyword evidence="5" id="KW-1185">Reference proteome</keyword>
<organism evidence="4 5">
    <name type="scientific">Aminipila butyrica</name>
    <dbReference type="NCBI Taxonomy" id="433296"/>
    <lineage>
        <taxon>Bacteria</taxon>
        <taxon>Bacillati</taxon>
        <taxon>Bacillota</taxon>
        <taxon>Clostridia</taxon>
        <taxon>Peptostreptococcales</taxon>
        <taxon>Anaerovoracaceae</taxon>
        <taxon>Aminipila</taxon>
    </lineage>
</organism>
<dbReference type="GO" id="GO:0016491">
    <property type="term" value="F:oxidoreductase activity"/>
    <property type="evidence" value="ECO:0007669"/>
    <property type="project" value="UniProtKB-KW"/>
</dbReference>
<proteinExistence type="inferred from homology"/>
<dbReference type="PANTHER" id="PTHR43673">
    <property type="entry name" value="NAD(P)H NITROREDUCTASE YDGI-RELATED"/>
    <property type="match status" value="1"/>
</dbReference>
<evidence type="ECO:0000313" key="4">
    <source>
        <dbReference type="EMBL" id="QIB69536.1"/>
    </source>
</evidence>
<gene>
    <name evidence="4" type="ORF">Ami103574_09425</name>
</gene>
<dbReference type="EMBL" id="CP048649">
    <property type="protein sequence ID" value="QIB69536.1"/>
    <property type="molecule type" value="Genomic_DNA"/>
</dbReference>
<dbReference type="InterPro" id="IPR029479">
    <property type="entry name" value="Nitroreductase"/>
</dbReference>